<comment type="caution">
    <text evidence="13">The sequence shown here is derived from an EMBL/GenBank/DDBJ whole genome shotgun (WGS) entry which is preliminary data.</text>
</comment>
<feature type="domain" description="NolW-like" evidence="12">
    <location>
        <begin position="180"/>
        <end position="271"/>
    </location>
</feature>
<dbReference type="GO" id="GO:0009279">
    <property type="term" value="C:cell outer membrane"/>
    <property type="evidence" value="ECO:0007669"/>
    <property type="project" value="UniProtKB-SubCell"/>
</dbReference>
<dbReference type="Gene3D" id="3.30.1370.120">
    <property type="match status" value="2"/>
</dbReference>
<evidence type="ECO:0000259" key="11">
    <source>
        <dbReference type="Pfam" id="PF00263"/>
    </source>
</evidence>
<keyword evidence="5 9" id="KW-0653">Protein transport</keyword>
<dbReference type="RefSeq" id="WP_271121379.1">
    <property type="nucleotide sequence ID" value="NZ_JALHAN010000053.1"/>
</dbReference>
<dbReference type="Pfam" id="PF00263">
    <property type="entry name" value="Secretin"/>
    <property type="match status" value="1"/>
</dbReference>
<evidence type="ECO:0000256" key="1">
    <source>
        <dbReference type="ARBA" id="ARBA00004442"/>
    </source>
</evidence>
<evidence type="ECO:0000256" key="4">
    <source>
        <dbReference type="ARBA" id="ARBA00022729"/>
    </source>
</evidence>
<keyword evidence="14" id="KW-1185">Reference proteome</keyword>
<gene>
    <name evidence="9" type="primary">sctC</name>
    <name evidence="13" type="ORF">MUA00_01555</name>
</gene>
<reference evidence="13" key="1">
    <citation type="submission" date="2022-03" db="EMBL/GenBank/DDBJ databases">
        <title>Proposal of a novel genus Dryocolo and two novel species.</title>
        <authorList>
            <person name="Maddock D.W."/>
            <person name="Brady C.L."/>
            <person name="Denman S."/>
            <person name="Arnold D."/>
        </authorList>
    </citation>
    <scope>NUCLEOTIDE SEQUENCE</scope>
    <source>
        <strain evidence="13">H6W4</strain>
    </source>
</reference>
<dbReference type="PANTHER" id="PTHR30332:SF4">
    <property type="entry name" value="TYPE 3 SECRETION SYSTEM SECRETIN"/>
    <property type="match status" value="1"/>
</dbReference>
<accession>A0A9X3AME8</accession>
<dbReference type="InterPro" id="IPR038591">
    <property type="entry name" value="NolW-like_sf"/>
</dbReference>
<organism evidence="13 14">
    <name type="scientific">Dryocola boscaweniae</name>
    <dbReference type="NCBI Taxonomy" id="2925397"/>
    <lineage>
        <taxon>Bacteria</taxon>
        <taxon>Pseudomonadati</taxon>
        <taxon>Pseudomonadota</taxon>
        <taxon>Gammaproteobacteria</taxon>
        <taxon>Enterobacterales</taxon>
        <taxon>Enterobacteriaceae</taxon>
        <taxon>Dryocola</taxon>
    </lineage>
</organism>
<dbReference type="Proteomes" id="UP001150641">
    <property type="component" value="Unassembled WGS sequence"/>
</dbReference>
<comment type="subunit">
    <text evidence="9">The core secretion machinery of the T3SS is composed of approximately 20 different proteins, including cytoplasmic components, a base, an export apparatus and a needle. This subunit is part of the base, which anchors the injectisome in the bacterial cell envelope. Forms a stable homooligomeric complex.</text>
</comment>
<dbReference type="PROSITE" id="PS00875">
    <property type="entry name" value="T2SP_D"/>
    <property type="match status" value="1"/>
</dbReference>
<dbReference type="GO" id="GO:0030257">
    <property type="term" value="C:type III protein secretion system complex"/>
    <property type="evidence" value="ECO:0007669"/>
    <property type="project" value="UniProtKB-UniRule"/>
</dbReference>
<dbReference type="InterPro" id="IPR004846">
    <property type="entry name" value="T2SS/T3SS_dom"/>
</dbReference>
<dbReference type="EMBL" id="JALHAP010000066">
    <property type="protein sequence ID" value="MCT4700506.1"/>
    <property type="molecule type" value="Genomic_DNA"/>
</dbReference>
<dbReference type="InterPro" id="IPR005644">
    <property type="entry name" value="NolW-like"/>
</dbReference>
<feature type="domain" description="Type II/III secretion system secretin-like" evidence="11">
    <location>
        <begin position="334"/>
        <end position="494"/>
    </location>
</feature>
<keyword evidence="6 9" id="KW-0811">Translocation</keyword>
<dbReference type="InterPro" id="IPR004845">
    <property type="entry name" value="T2SS_GspD_CS"/>
</dbReference>
<evidence type="ECO:0000259" key="12">
    <source>
        <dbReference type="Pfam" id="PF03958"/>
    </source>
</evidence>
<dbReference type="GO" id="GO:0015627">
    <property type="term" value="C:type II protein secretion system complex"/>
    <property type="evidence" value="ECO:0007669"/>
    <property type="project" value="TreeGrafter"/>
</dbReference>
<evidence type="ECO:0000256" key="9">
    <source>
        <dbReference type="HAMAP-Rule" id="MF_02219"/>
    </source>
</evidence>
<evidence type="ECO:0000256" key="10">
    <source>
        <dbReference type="RuleBase" id="RU004004"/>
    </source>
</evidence>
<comment type="function">
    <text evidence="9">Component of the type III secretion system (T3SS), also called injectisome, which is used to inject bacterial effector proteins into eukaryotic host cells. Forms a ring-shaped multimeric structure with an apparent central pore in the outer membrane.</text>
</comment>
<dbReference type="GO" id="GO:0030254">
    <property type="term" value="P:protein secretion by the type III secretion system"/>
    <property type="evidence" value="ECO:0007669"/>
    <property type="project" value="UniProtKB-UniRule"/>
</dbReference>
<evidence type="ECO:0000313" key="13">
    <source>
        <dbReference type="EMBL" id="MCT4700506.1"/>
    </source>
</evidence>
<dbReference type="Pfam" id="PF03958">
    <property type="entry name" value="Secretin_N"/>
    <property type="match status" value="1"/>
</dbReference>
<dbReference type="InterPro" id="IPR050810">
    <property type="entry name" value="Bact_Secretion_Sys_Channel"/>
</dbReference>
<evidence type="ECO:0000256" key="5">
    <source>
        <dbReference type="ARBA" id="ARBA00022927"/>
    </source>
</evidence>
<keyword evidence="3 9" id="KW-0813">Transport</keyword>
<proteinExistence type="inferred from homology"/>
<evidence type="ECO:0000313" key="14">
    <source>
        <dbReference type="Proteomes" id="UP001150641"/>
    </source>
</evidence>
<evidence type="ECO:0000256" key="8">
    <source>
        <dbReference type="ARBA" id="ARBA00023237"/>
    </source>
</evidence>
<comment type="similarity">
    <text evidence="2 9">Belongs to the bacterial secretin family. T3SS SctC subfamily.</text>
</comment>
<keyword evidence="8 9" id="KW-0998">Cell outer membrane</keyword>
<dbReference type="NCBIfam" id="TIGR02516">
    <property type="entry name" value="type_III_yscC"/>
    <property type="match status" value="1"/>
</dbReference>
<keyword evidence="4 9" id="KW-0732">Signal</keyword>
<protein>
    <recommendedName>
        <fullName evidence="9">Type 3 secretion system secretin</fullName>
        <shortName evidence="9">T3SS secretin</shortName>
    </recommendedName>
</protein>
<keyword evidence="7 9" id="KW-0472">Membrane</keyword>
<dbReference type="InterPro" id="IPR003522">
    <property type="entry name" value="T3SS_OM_pore_YscC"/>
</dbReference>
<evidence type="ECO:0000256" key="6">
    <source>
        <dbReference type="ARBA" id="ARBA00023010"/>
    </source>
</evidence>
<evidence type="ECO:0000256" key="3">
    <source>
        <dbReference type="ARBA" id="ARBA00022448"/>
    </source>
</evidence>
<dbReference type="AlphaFoldDB" id="A0A9X3AME8"/>
<dbReference type="NCBIfam" id="NF011873">
    <property type="entry name" value="PRK15346.1"/>
    <property type="match status" value="1"/>
</dbReference>
<dbReference type="Gene3D" id="3.55.50.30">
    <property type="match status" value="1"/>
</dbReference>
<name>A0A9X3AME8_9ENTR</name>
<dbReference type="PANTHER" id="PTHR30332">
    <property type="entry name" value="PROBABLE GENERAL SECRETION PATHWAY PROTEIN D"/>
    <property type="match status" value="1"/>
</dbReference>
<dbReference type="PRINTS" id="PR01337">
    <property type="entry name" value="TYPE3OMGPROT"/>
</dbReference>
<dbReference type="HAMAP" id="MF_02219">
    <property type="entry name" value="Type_III_secretin"/>
    <property type="match status" value="1"/>
</dbReference>
<evidence type="ECO:0000256" key="7">
    <source>
        <dbReference type="ARBA" id="ARBA00023136"/>
    </source>
</evidence>
<evidence type="ECO:0000256" key="2">
    <source>
        <dbReference type="ARBA" id="ARBA00007032"/>
    </source>
</evidence>
<sequence length="501" mass="54658">MKLRLSGALLLACLIPLQQGYGAEPRWQGEPFFIHTRGMPANALLRDLGANYHVPVIVSDLVNDVFVGEINGDGPQQSLARLERLFNLVSWYDGQALHVYKAREVASTVVTSQYLQPQALRSYLNQSGVLSDAGCRLRQVADFQAFEVQGVPACIQRVSQLVQEVDSKARIRATNTEALRVIPLRFASASDITYQYREQQVVVPGVVSVLNQMRSGKTLPVGDDKGIETRESITTQFSADPSQNAVIVRARELDIPLYQQLIAQLDKRQHQIEISVAIIDVDIGNLRQLGLDWGGTVGGGGFSVGFNSGISGDSSNYMSSVVSDSSDFMARVSALQQNSKARVLSQPSVVTQNNVQAILDKNVTFYTKLEGENVAKLESVTSGTLMRVTPRIVEDSQGRGIIQQIMLQLNIQDGQQSGVTSQTEPLPQVQNSEITTQATLNPGQSLLLGGFVQDKQIESKRGIPLLGDIPLLGELFSTTHHETHSVVRLFLIKAQPISLGG</sequence>
<comment type="subcellular location">
    <subcellularLocation>
        <location evidence="1 9 10">Cell outer membrane</location>
    </subcellularLocation>
</comment>